<comment type="caution">
    <text evidence="3">The sequence shown here is derived from an EMBL/GenBank/DDBJ whole genome shotgun (WGS) entry which is preliminary data.</text>
</comment>
<dbReference type="Gene3D" id="3.30.710.10">
    <property type="entry name" value="Potassium Channel Kv1.1, Chain A"/>
    <property type="match status" value="1"/>
</dbReference>
<dbReference type="Proteomes" id="UP000236333">
    <property type="component" value="Unassembled WGS sequence"/>
</dbReference>
<dbReference type="EMBL" id="PGGS01002135">
    <property type="protein sequence ID" value="PNG99798.1"/>
    <property type="molecule type" value="Genomic_DNA"/>
</dbReference>
<accession>A0A2J7ZHP8</accession>
<dbReference type="OrthoDB" id="538655at2759"/>
<evidence type="ECO:0000259" key="2">
    <source>
        <dbReference type="Pfam" id="PF07707"/>
    </source>
</evidence>
<organism evidence="3 4">
    <name type="scientific">Tetrabaena socialis</name>
    <dbReference type="NCBI Taxonomy" id="47790"/>
    <lineage>
        <taxon>Eukaryota</taxon>
        <taxon>Viridiplantae</taxon>
        <taxon>Chlorophyta</taxon>
        <taxon>core chlorophytes</taxon>
        <taxon>Chlorophyceae</taxon>
        <taxon>CS clade</taxon>
        <taxon>Chlamydomonadales</taxon>
        <taxon>Tetrabaenaceae</taxon>
        <taxon>Tetrabaena</taxon>
    </lineage>
</organism>
<dbReference type="InterPro" id="IPR011705">
    <property type="entry name" value="BACK"/>
</dbReference>
<evidence type="ECO:0000313" key="3">
    <source>
        <dbReference type="EMBL" id="PNG99798.1"/>
    </source>
</evidence>
<name>A0A2J7ZHP8_9CHLO</name>
<dbReference type="InterPro" id="IPR011333">
    <property type="entry name" value="SKP1/BTB/POZ_sf"/>
</dbReference>
<dbReference type="Pfam" id="PF07707">
    <property type="entry name" value="BACK"/>
    <property type="match status" value="1"/>
</dbReference>
<keyword evidence="4" id="KW-1185">Reference proteome</keyword>
<gene>
    <name evidence="3" type="ORF">TSOC_014413</name>
</gene>
<proteinExistence type="predicted"/>
<feature type="region of interest" description="Disordered" evidence="1">
    <location>
        <begin position="88"/>
        <end position="109"/>
    </location>
</feature>
<protein>
    <recommendedName>
        <fullName evidence="2">BACK domain-containing protein</fullName>
    </recommendedName>
</protein>
<feature type="region of interest" description="Disordered" evidence="1">
    <location>
        <begin position="43"/>
        <end position="68"/>
    </location>
</feature>
<dbReference type="AlphaFoldDB" id="A0A2J7ZHP8"/>
<evidence type="ECO:0000313" key="4">
    <source>
        <dbReference type="Proteomes" id="UP000236333"/>
    </source>
</evidence>
<feature type="compositionally biased region" description="Low complexity" evidence="1">
    <location>
        <begin position="43"/>
        <end position="58"/>
    </location>
</feature>
<evidence type="ECO:0000256" key="1">
    <source>
        <dbReference type="SAM" id="MobiDB-lite"/>
    </source>
</evidence>
<reference evidence="3 4" key="1">
    <citation type="journal article" date="2017" name="Mol. Biol. Evol.">
        <title>The 4-celled Tetrabaena socialis nuclear genome reveals the essential components for genetic control of cell number at the origin of multicellularity in the volvocine lineage.</title>
        <authorList>
            <person name="Featherston J."/>
            <person name="Arakaki Y."/>
            <person name="Hanschen E.R."/>
            <person name="Ferris P.J."/>
            <person name="Michod R.E."/>
            <person name="Olson B.J.S.C."/>
            <person name="Nozaki H."/>
            <person name="Durand P.M."/>
        </authorList>
    </citation>
    <scope>NUCLEOTIDE SEQUENCE [LARGE SCALE GENOMIC DNA]</scope>
    <source>
        <strain evidence="3 4">NIES-571</strain>
    </source>
</reference>
<sequence>MASAVGPYIATVMSYIATLFGSEELADCVVVFSLAQNDGTHAAAGASQASQSAPGNGQPDVPSSPLGDPLPAHRMALFAGSARLRAQAERWTPEQQQAGSKPELRVPLGRPEDLPHALSALRFMYTGKVDGSSAAQLLQVRRQAAYLLVEGCVEACDAALLAHVSAGVPQQPAEGVGGSSSSPLAPVAELFACRHLLPEPAELGGDALIPALLRACRQQLVLHGGGLAEVVGAAGQSASGGSGSQGELLAWAFRDAPSLLCDPDMRWQMVTLPAAAMEALLGSDSFATDDEATVLLVLAHWRRFNQAAFAPVCDKLCGVVRLSQLSGDYLLSTLPFIPWFPLSREEHAFLCQHVSAAGQPNKQARLEEAAAGRYDTTSPWYAAGARPCGRSDLHRPYGWHIKQEDLAEGAEQATLAVLCGSFDNGTAYLVSHGFEWRPFMCMRAEDEAAGVYLQCSTPAALCLPISDKPITLVSTSARLVVHRWAGEGGGGNRQEGFSKRYSHDNEDYVEVGAGWGEPSALPLAEAQAAGAQCGDGAADPLRRWGAYLHESKLTGSLEFS</sequence>
<feature type="domain" description="BACK" evidence="2">
    <location>
        <begin position="268"/>
        <end position="332"/>
    </location>
</feature>